<name>A0A848LLV7_9BACT</name>
<accession>A0A848LLV7</accession>
<dbReference type="RefSeq" id="WP_169347991.1">
    <property type="nucleotide sequence ID" value="NZ_JABBJJ010000151.1"/>
</dbReference>
<organism evidence="3 4">
    <name type="scientific">Pyxidicoccus fallax</name>
    <dbReference type="NCBI Taxonomy" id="394095"/>
    <lineage>
        <taxon>Bacteria</taxon>
        <taxon>Pseudomonadati</taxon>
        <taxon>Myxococcota</taxon>
        <taxon>Myxococcia</taxon>
        <taxon>Myxococcales</taxon>
        <taxon>Cystobacterineae</taxon>
        <taxon>Myxococcaceae</taxon>
        <taxon>Pyxidicoccus</taxon>
    </lineage>
</organism>
<evidence type="ECO:0008006" key="5">
    <source>
        <dbReference type="Google" id="ProtNLM"/>
    </source>
</evidence>
<evidence type="ECO:0000313" key="3">
    <source>
        <dbReference type="EMBL" id="NMO18726.1"/>
    </source>
</evidence>
<dbReference type="EMBL" id="JABBJJ010000151">
    <property type="protein sequence ID" value="NMO18726.1"/>
    <property type="molecule type" value="Genomic_DNA"/>
</dbReference>
<proteinExistence type="predicted"/>
<feature type="region of interest" description="Disordered" evidence="1">
    <location>
        <begin position="476"/>
        <end position="498"/>
    </location>
</feature>
<evidence type="ECO:0000256" key="2">
    <source>
        <dbReference type="SAM" id="SignalP"/>
    </source>
</evidence>
<feature type="chain" id="PRO_5032696307" description="Lipoprotein" evidence="2">
    <location>
        <begin position="30"/>
        <end position="498"/>
    </location>
</feature>
<feature type="signal peptide" evidence="2">
    <location>
        <begin position="1"/>
        <end position="29"/>
    </location>
</feature>
<evidence type="ECO:0000313" key="4">
    <source>
        <dbReference type="Proteomes" id="UP000518300"/>
    </source>
</evidence>
<dbReference type="AlphaFoldDB" id="A0A848LLV7"/>
<comment type="caution">
    <text evidence="3">The sequence shown here is derived from an EMBL/GenBank/DDBJ whole genome shotgun (WGS) entry which is preliminary data.</text>
</comment>
<feature type="region of interest" description="Disordered" evidence="1">
    <location>
        <begin position="232"/>
        <end position="255"/>
    </location>
</feature>
<evidence type="ECO:0000256" key="1">
    <source>
        <dbReference type="SAM" id="MobiDB-lite"/>
    </source>
</evidence>
<sequence>MRSPFRVSHPSAAPLLVLAVLAWSGGALAGAPGSSFRVWSAPDLIAVTWEASGTQPALSLYRRPLDPSTDLPLCMTSLFQGGAQDCFVPYKDCTLNLQVSRAGGGMTLTLRKAEGPDCPSDLPAEWRLKSTPDILALLRADFVSWVRNPGSRLRVGEGPGRGRSASELLQPLPDAELLRLFDTVAPFLSEHRTEPRSRMWQLTSAAASALDACGTIDQAECIRGYLERRYPRPTGSARPADPSPQDLGDPAPLSASELAVPGEQASGMTGVWAWPEIDLNYVNTVSARTENGRLHMTFMFQQIRDSGGLREQASFPSVDCVGAHVRQGWSRLECGDRGAVKVRLQGARLVVRALSLRMSSEEPRLGLETEFRRVDSLALEAAFLRYPLEPWGANSYPQDIENDLKDELGSWMETTIPQKVRASLRARKEVPETMSASRAFNLLSFTLANLMKRCPAQDPGRKACIERELPEAIRDAHARVGPADGTRAGAPGKKQDGQ</sequence>
<protein>
    <recommendedName>
        <fullName evidence="5">Lipoprotein</fullName>
    </recommendedName>
</protein>
<keyword evidence="4" id="KW-1185">Reference proteome</keyword>
<keyword evidence="2" id="KW-0732">Signal</keyword>
<reference evidence="3 4" key="1">
    <citation type="submission" date="2020-04" db="EMBL/GenBank/DDBJ databases">
        <title>Draft genome of Pyxidicoccus fallax type strain.</title>
        <authorList>
            <person name="Whitworth D.E."/>
        </authorList>
    </citation>
    <scope>NUCLEOTIDE SEQUENCE [LARGE SCALE GENOMIC DNA]</scope>
    <source>
        <strain evidence="3 4">DSM 14698</strain>
    </source>
</reference>
<dbReference type="Proteomes" id="UP000518300">
    <property type="component" value="Unassembled WGS sequence"/>
</dbReference>
<gene>
    <name evidence="3" type="ORF">HG543_28250</name>
</gene>